<comment type="catalytic activity">
    <reaction evidence="8">
        <text>ATP + H2O = ADP + phosphate + H(+)</text>
        <dbReference type="Rhea" id="RHEA:13065"/>
        <dbReference type="ChEBI" id="CHEBI:15377"/>
        <dbReference type="ChEBI" id="CHEBI:15378"/>
        <dbReference type="ChEBI" id="CHEBI:30616"/>
        <dbReference type="ChEBI" id="CHEBI:43474"/>
        <dbReference type="ChEBI" id="CHEBI:456216"/>
        <dbReference type="EC" id="5.6.2.4"/>
    </reaction>
</comment>
<evidence type="ECO:0000256" key="1">
    <source>
        <dbReference type="ARBA" id="ARBA00022741"/>
    </source>
</evidence>
<protein>
    <recommendedName>
        <fullName evidence="7">DNA 3'-5' helicase</fullName>
        <ecNumber evidence="7">5.6.2.4</ecNumber>
    </recommendedName>
</protein>
<dbReference type="InterPro" id="IPR014016">
    <property type="entry name" value="UvrD-like_ATP-bd"/>
</dbReference>
<dbReference type="SUPFAM" id="SSF52540">
    <property type="entry name" value="P-loop containing nucleoside triphosphate hydrolases"/>
    <property type="match status" value="1"/>
</dbReference>
<reference evidence="11 12" key="1">
    <citation type="journal article" date="2016" name="Genome Announc.">
        <title>Complete Genome Sequence of Aurantimicrobium minutum Type Strain KNCT, a Planktonic Ultramicrobacterium Isolated from River Water.</title>
        <authorList>
            <person name="Nakai R."/>
            <person name="Fujisawa T."/>
            <person name="Nakamura Y."/>
            <person name="Nishide H."/>
            <person name="Uchiyama I."/>
            <person name="Baba T."/>
            <person name="Toyoda A."/>
            <person name="Fujiyama A."/>
            <person name="Naganuma T."/>
            <person name="Niki H."/>
        </authorList>
    </citation>
    <scope>NUCLEOTIDE SEQUENCE [LARGE SCALE GENOMIC DNA]</scope>
    <source>
        <strain evidence="11 12">KNC</strain>
    </source>
</reference>
<dbReference type="InterPro" id="IPR027417">
    <property type="entry name" value="P-loop_NTPase"/>
</dbReference>
<comment type="catalytic activity">
    <reaction evidence="6">
        <text>Couples ATP hydrolysis with the unwinding of duplex DNA by translocating in the 3'-5' direction.</text>
        <dbReference type="EC" id="5.6.2.4"/>
    </reaction>
</comment>
<keyword evidence="2 9" id="KW-0378">Hydrolase</keyword>
<dbReference type="GO" id="GO:0003677">
    <property type="term" value="F:DNA binding"/>
    <property type="evidence" value="ECO:0007669"/>
    <property type="project" value="InterPro"/>
</dbReference>
<dbReference type="PANTHER" id="PTHR11070:SF45">
    <property type="entry name" value="DNA 3'-5' HELICASE"/>
    <property type="match status" value="1"/>
</dbReference>
<evidence type="ECO:0000256" key="6">
    <source>
        <dbReference type="ARBA" id="ARBA00034617"/>
    </source>
</evidence>
<dbReference type="AlphaFoldDB" id="A0A173LXU6"/>
<evidence type="ECO:0000256" key="3">
    <source>
        <dbReference type="ARBA" id="ARBA00022806"/>
    </source>
</evidence>
<keyword evidence="4 9" id="KW-0067">ATP-binding</keyword>
<evidence type="ECO:0000256" key="7">
    <source>
        <dbReference type="ARBA" id="ARBA00034808"/>
    </source>
</evidence>
<dbReference type="GO" id="GO:0016887">
    <property type="term" value="F:ATP hydrolysis activity"/>
    <property type="evidence" value="ECO:0007669"/>
    <property type="project" value="RHEA"/>
</dbReference>
<dbReference type="GO" id="GO:0000725">
    <property type="term" value="P:recombinational repair"/>
    <property type="evidence" value="ECO:0007669"/>
    <property type="project" value="TreeGrafter"/>
</dbReference>
<keyword evidence="3 9" id="KW-0347">Helicase</keyword>
<dbReference type="GeneID" id="80452340"/>
<evidence type="ECO:0000256" key="9">
    <source>
        <dbReference type="PROSITE-ProRule" id="PRU00560"/>
    </source>
</evidence>
<evidence type="ECO:0000256" key="4">
    <source>
        <dbReference type="ARBA" id="ARBA00022840"/>
    </source>
</evidence>
<dbReference type="Proteomes" id="UP000243847">
    <property type="component" value="Chromosome sequence1"/>
</dbReference>
<keyword evidence="1 9" id="KW-0547">Nucleotide-binding</keyword>
<evidence type="ECO:0000313" key="12">
    <source>
        <dbReference type="Proteomes" id="UP000243847"/>
    </source>
</evidence>
<evidence type="ECO:0000256" key="5">
    <source>
        <dbReference type="ARBA" id="ARBA00023235"/>
    </source>
</evidence>
<dbReference type="PANTHER" id="PTHR11070">
    <property type="entry name" value="UVRD / RECB / PCRA DNA HELICASE FAMILY MEMBER"/>
    <property type="match status" value="1"/>
</dbReference>
<dbReference type="Pfam" id="PF00580">
    <property type="entry name" value="UvrD-helicase"/>
    <property type="match status" value="1"/>
</dbReference>
<gene>
    <name evidence="11" type="ORF">AUMI_111510</name>
</gene>
<dbReference type="OrthoDB" id="9787585at2"/>
<dbReference type="GO" id="GO:0005524">
    <property type="term" value="F:ATP binding"/>
    <property type="evidence" value="ECO:0007669"/>
    <property type="project" value="UniProtKB-UniRule"/>
</dbReference>
<dbReference type="KEGG" id="amin:AUMI_111510"/>
<feature type="domain" description="UvrD-like helicase ATP-binding" evidence="10">
    <location>
        <begin position="255"/>
        <end position="556"/>
    </location>
</feature>
<sequence>MPNIQLSKLKNQNHEGPVRAKILTFLQKLAEDDTTPGLHIEKMQQQADPKARTGRVDQSLRAVLYRIDRAGEERLYVYAGTWAHDEAIRRAQTLVLQVNPINGIPEFVESAPTGIPSYVPQTVTPIVEDPTSDVPLQPFLKQFGFSHADLTESLGFDASAAEALLHATSEDELLSLAESFENEWQVNAALALAVGEPIDKIREDLAIGEKPEPGDDAFVAAFEHPASKMQFTFIDNDQELKNIIEGGDFGAWRVFLHPEQRSYAEKSYNGPFRLTGGAGTGKTVVLLHRARNLHHRDFKKRIILTTFTKALASALTRDLERLDPTVSLASSLGKEGVLVRGIDQLAAEIRDSNPELFWKSAENVFGAATEPRSKLVSNETGWREAIEDSDTVLPAELQSPTFYETEYLQVVLPARITKLDEYLQVRRPGRGVALDRTKRTLVWKIIESHRKASSHLGRINFAEVSAVAVSVLQNGSAVSVADSVLVDEAQDLSPIHWQLLRALAPEGQDDLFIAEDSHQRIYGQKVVLSRFGIRITGRSKRLTLNYRTTQQNLHFALGVLEGVQYLDSEEAEETTHGYKSSRRGPTPELLASQTEVDQFEQIAALIKTWIDGGVPQQDIAVLCRSNTKRDQLRAQLNDRGVPTVVLEPGESAAKKPVLMTMYKSKGMEFSRVILFDVSAGSIPNPVGLQNTAPEDLDDFLLRERSLLYVAASRARDELVISWQGYPSELLGAVV</sequence>
<name>A0A173LXU6_9MICO</name>
<evidence type="ECO:0000256" key="2">
    <source>
        <dbReference type="ARBA" id="ARBA00022801"/>
    </source>
</evidence>
<dbReference type="Gene3D" id="3.40.50.300">
    <property type="entry name" value="P-loop containing nucleotide triphosphate hydrolases"/>
    <property type="match status" value="2"/>
</dbReference>
<proteinExistence type="predicted"/>
<dbReference type="GO" id="GO:0043138">
    <property type="term" value="F:3'-5' DNA helicase activity"/>
    <property type="evidence" value="ECO:0007669"/>
    <property type="project" value="UniProtKB-EC"/>
</dbReference>
<dbReference type="EMBL" id="AP017457">
    <property type="protein sequence ID" value="BAU99693.1"/>
    <property type="molecule type" value="Genomic_DNA"/>
</dbReference>
<feature type="binding site" evidence="9">
    <location>
        <begin position="276"/>
        <end position="283"/>
    </location>
    <ligand>
        <name>ATP</name>
        <dbReference type="ChEBI" id="CHEBI:30616"/>
    </ligand>
</feature>
<dbReference type="InterPro" id="IPR000212">
    <property type="entry name" value="DNA_helicase_UvrD/REP"/>
</dbReference>
<evidence type="ECO:0000313" key="11">
    <source>
        <dbReference type="EMBL" id="BAU99693.1"/>
    </source>
</evidence>
<accession>A0A173LXU6</accession>
<evidence type="ECO:0000259" key="10">
    <source>
        <dbReference type="PROSITE" id="PS51198"/>
    </source>
</evidence>
<dbReference type="EC" id="5.6.2.4" evidence="7"/>
<evidence type="ECO:0000256" key="8">
    <source>
        <dbReference type="ARBA" id="ARBA00048988"/>
    </source>
</evidence>
<keyword evidence="5" id="KW-0413">Isomerase</keyword>
<dbReference type="Pfam" id="PF13361">
    <property type="entry name" value="UvrD_C"/>
    <property type="match status" value="2"/>
</dbReference>
<dbReference type="InterPro" id="IPR014017">
    <property type="entry name" value="DNA_helicase_UvrD-like_C"/>
</dbReference>
<dbReference type="PROSITE" id="PS51198">
    <property type="entry name" value="UVRD_HELICASE_ATP_BIND"/>
    <property type="match status" value="1"/>
</dbReference>
<dbReference type="RefSeq" id="WP_096382411.1">
    <property type="nucleotide sequence ID" value="NZ_AP017457.1"/>
</dbReference>
<organism evidence="11 12">
    <name type="scientific">Aurantimicrobium minutum</name>
    <dbReference type="NCBI Taxonomy" id="708131"/>
    <lineage>
        <taxon>Bacteria</taxon>
        <taxon>Bacillati</taxon>
        <taxon>Actinomycetota</taxon>
        <taxon>Actinomycetes</taxon>
        <taxon>Micrococcales</taxon>
        <taxon>Microbacteriaceae</taxon>
        <taxon>Aurantimicrobium</taxon>
    </lineage>
</organism>